<accession>A0AAV7LFE8</accession>
<sequence>MEAVLLSGAALEFLCGVGVRLHSLQQLVAAVSWAEAIASTITIHPLQSRGCCASGRGVREQSDEAAYVMLQDGDRRHHRVRNTTLVVCWVRQPRTGVVEVVLALSPHCLYPKLSMGIRMAMLRILVPQFL</sequence>
<keyword evidence="2" id="KW-1185">Reference proteome</keyword>
<reference evidence="1" key="1">
    <citation type="journal article" date="2022" name="bioRxiv">
        <title>Sequencing and chromosome-scale assembly of the giantPleurodeles waltlgenome.</title>
        <authorList>
            <person name="Brown T."/>
            <person name="Elewa A."/>
            <person name="Iarovenko S."/>
            <person name="Subramanian E."/>
            <person name="Araus A.J."/>
            <person name="Petzold A."/>
            <person name="Susuki M."/>
            <person name="Suzuki K.-i.T."/>
            <person name="Hayashi T."/>
            <person name="Toyoda A."/>
            <person name="Oliveira C."/>
            <person name="Osipova E."/>
            <person name="Leigh N.D."/>
            <person name="Simon A."/>
            <person name="Yun M.H."/>
        </authorList>
    </citation>
    <scope>NUCLEOTIDE SEQUENCE</scope>
    <source>
        <strain evidence="1">20211129_DDA</strain>
        <tissue evidence="1">Liver</tissue>
    </source>
</reference>
<name>A0AAV7LFE8_PLEWA</name>
<dbReference type="Proteomes" id="UP001066276">
    <property type="component" value="Chromosome 11"/>
</dbReference>
<evidence type="ECO:0008006" key="3">
    <source>
        <dbReference type="Google" id="ProtNLM"/>
    </source>
</evidence>
<evidence type="ECO:0000313" key="1">
    <source>
        <dbReference type="EMBL" id="KAJ1090351.1"/>
    </source>
</evidence>
<dbReference type="AlphaFoldDB" id="A0AAV7LFE8"/>
<comment type="caution">
    <text evidence="1">The sequence shown here is derived from an EMBL/GenBank/DDBJ whole genome shotgun (WGS) entry which is preliminary data.</text>
</comment>
<protein>
    <recommendedName>
        <fullName evidence="3">Secreted protein</fullName>
    </recommendedName>
</protein>
<organism evidence="1 2">
    <name type="scientific">Pleurodeles waltl</name>
    <name type="common">Iberian ribbed newt</name>
    <dbReference type="NCBI Taxonomy" id="8319"/>
    <lineage>
        <taxon>Eukaryota</taxon>
        <taxon>Metazoa</taxon>
        <taxon>Chordata</taxon>
        <taxon>Craniata</taxon>
        <taxon>Vertebrata</taxon>
        <taxon>Euteleostomi</taxon>
        <taxon>Amphibia</taxon>
        <taxon>Batrachia</taxon>
        <taxon>Caudata</taxon>
        <taxon>Salamandroidea</taxon>
        <taxon>Salamandridae</taxon>
        <taxon>Pleurodelinae</taxon>
        <taxon>Pleurodeles</taxon>
    </lineage>
</organism>
<dbReference type="EMBL" id="JANPWB010000015">
    <property type="protein sequence ID" value="KAJ1090351.1"/>
    <property type="molecule type" value="Genomic_DNA"/>
</dbReference>
<evidence type="ECO:0000313" key="2">
    <source>
        <dbReference type="Proteomes" id="UP001066276"/>
    </source>
</evidence>
<proteinExistence type="predicted"/>
<gene>
    <name evidence="1" type="ORF">NDU88_003484</name>
</gene>